<feature type="compositionally biased region" description="Basic and acidic residues" evidence="1">
    <location>
        <begin position="245"/>
        <end position="255"/>
    </location>
</feature>
<feature type="compositionally biased region" description="Polar residues" evidence="1">
    <location>
        <begin position="273"/>
        <end position="287"/>
    </location>
</feature>
<evidence type="ECO:0000259" key="2">
    <source>
        <dbReference type="PROSITE" id="PS50858"/>
    </source>
</evidence>
<evidence type="ECO:0000256" key="1">
    <source>
        <dbReference type="SAM" id="MobiDB-lite"/>
    </source>
</evidence>
<dbReference type="PROSITE" id="PS50858">
    <property type="entry name" value="BSD"/>
    <property type="match status" value="1"/>
</dbReference>
<dbReference type="EMBL" id="CAJNOG010000120">
    <property type="protein sequence ID" value="CAF0972133.1"/>
    <property type="molecule type" value="Genomic_DNA"/>
</dbReference>
<organism evidence="3 5">
    <name type="scientific">Adineta steineri</name>
    <dbReference type="NCBI Taxonomy" id="433720"/>
    <lineage>
        <taxon>Eukaryota</taxon>
        <taxon>Metazoa</taxon>
        <taxon>Spiralia</taxon>
        <taxon>Gnathifera</taxon>
        <taxon>Rotifera</taxon>
        <taxon>Eurotatoria</taxon>
        <taxon>Bdelloidea</taxon>
        <taxon>Adinetida</taxon>
        <taxon>Adinetidae</taxon>
        <taxon>Adineta</taxon>
    </lineage>
</organism>
<evidence type="ECO:0000313" key="3">
    <source>
        <dbReference type="EMBL" id="CAF0972133.1"/>
    </source>
</evidence>
<comment type="caution">
    <text evidence="3">The sequence shown here is derived from an EMBL/GenBank/DDBJ whole genome shotgun (WGS) entry which is preliminary data.</text>
</comment>
<dbReference type="AlphaFoldDB" id="A0A814EP98"/>
<reference evidence="3" key="1">
    <citation type="submission" date="2021-02" db="EMBL/GenBank/DDBJ databases">
        <authorList>
            <person name="Nowell W R."/>
        </authorList>
    </citation>
    <scope>NUCLEOTIDE SEQUENCE</scope>
</reference>
<dbReference type="SMART" id="SM00751">
    <property type="entry name" value="BSD"/>
    <property type="match status" value="1"/>
</dbReference>
<dbReference type="GO" id="GO:0005737">
    <property type="term" value="C:cytoplasm"/>
    <property type="evidence" value="ECO:0007669"/>
    <property type="project" value="TreeGrafter"/>
</dbReference>
<name>A0A814EP98_9BILA</name>
<feature type="region of interest" description="Disordered" evidence="1">
    <location>
        <begin position="225"/>
        <end position="338"/>
    </location>
</feature>
<dbReference type="InterPro" id="IPR051494">
    <property type="entry name" value="BSD_domain-containing"/>
</dbReference>
<sequence length="338" mass="38511">MTSWFTSAIQTVRDKSADALEFVRKDLTEFTTTVKSDTETYIHKIKTQEVGDLGINRFVSKLSGANKTDDDNGKYINASPSFDRVQNELTRLQNDESTYLTDPSQTEAYEAWRETSSFNDETRKGEIAQLLIDAPHVRSFYSHLVPAQTTHVDFWSRYYFRLHQLEEEEARRTQLLRRAHEICSENNDNNEENNANDWDEPDEISLEEPASITQESKSEIIPVEHHEEQHQQQQQQQELTQSDSSFEKTNNERSGSDTVTGDSWEREFDETDVASSSIPSTTNTDALTESAETVTPESVSSSTTTTTTEPTTVAPSSESSSIDKKKGNEFDDEWESWS</sequence>
<evidence type="ECO:0000313" key="4">
    <source>
        <dbReference type="EMBL" id="CAF3948321.1"/>
    </source>
</evidence>
<feature type="compositionally biased region" description="Low complexity" evidence="1">
    <location>
        <begin position="288"/>
        <end position="320"/>
    </location>
</feature>
<accession>A0A814EP98</accession>
<gene>
    <name evidence="3" type="ORF">JYZ213_LOCUS14451</name>
    <name evidence="4" type="ORF">OXD698_LOCUS26535</name>
</gene>
<dbReference type="Proteomes" id="UP000663845">
    <property type="component" value="Unassembled WGS sequence"/>
</dbReference>
<proteinExistence type="predicted"/>
<dbReference type="Gene3D" id="1.10.3970.10">
    <property type="entry name" value="BSD domain"/>
    <property type="match status" value="1"/>
</dbReference>
<dbReference type="Pfam" id="PF03909">
    <property type="entry name" value="BSD"/>
    <property type="match status" value="1"/>
</dbReference>
<dbReference type="SUPFAM" id="SSF140383">
    <property type="entry name" value="BSD domain-like"/>
    <property type="match status" value="1"/>
</dbReference>
<feature type="domain" description="BSD" evidence="2">
    <location>
        <begin position="114"/>
        <end position="166"/>
    </location>
</feature>
<dbReference type="Proteomes" id="UP000663844">
    <property type="component" value="Unassembled WGS sequence"/>
</dbReference>
<protein>
    <recommendedName>
        <fullName evidence="2">BSD domain-containing protein</fullName>
    </recommendedName>
</protein>
<dbReference type="InterPro" id="IPR005607">
    <property type="entry name" value="BSD_dom"/>
</dbReference>
<dbReference type="PANTHER" id="PTHR16019:SF5">
    <property type="entry name" value="BSD DOMAIN-CONTAINING PROTEIN 1"/>
    <property type="match status" value="1"/>
</dbReference>
<dbReference type="PANTHER" id="PTHR16019">
    <property type="entry name" value="SYNAPSE-ASSOCIATED PROTEIN"/>
    <property type="match status" value="1"/>
</dbReference>
<dbReference type="EMBL" id="CAJOAZ010002652">
    <property type="protein sequence ID" value="CAF3948321.1"/>
    <property type="molecule type" value="Genomic_DNA"/>
</dbReference>
<evidence type="ECO:0000313" key="5">
    <source>
        <dbReference type="Proteomes" id="UP000663845"/>
    </source>
</evidence>
<dbReference type="InterPro" id="IPR035925">
    <property type="entry name" value="BSD_dom_sf"/>
</dbReference>